<proteinExistence type="predicted"/>
<evidence type="ECO:0000313" key="1">
    <source>
        <dbReference type="EMBL" id="SDF33278.1"/>
    </source>
</evidence>
<gene>
    <name evidence="1" type="ORF">SAMN04488542_10947</name>
</gene>
<dbReference type="STRING" id="670482.SAMN04488542_10947"/>
<evidence type="ECO:0008006" key="3">
    <source>
        <dbReference type="Google" id="ProtNLM"/>
    </source>
</evidence>
<accession>A0A1G7K7I7</accession>
<keyword evidence="2" id="KW-1185">Reference proteome</keyword>
<evidence type="ECO:0000313" key="2">
    <source>
        <dbReference type="Proteomes" id="UP000198972"/>
    </source>
</evidence>
<protein>
    <recommendedName>
        <fullName evidence="3">HEPN domain-containing protein</fullName>
    </recommendedName>
</protein>
<dbReference type="EMBL" id="FNBG01000009">
    <property type="protein sequence ID" value="SDF33278.1"/>
    <property type="molecule type" value="Genomic_DNA"/>
</dbReference>
<dbReference type="AlphaFoldDB" id="A0A1G7K7I7"/>
<organism evidence="1 2">
    <name type="scientific">Fontibacillus panacisegetis</name>
    <dbReference type="NCBI Taxonomy" id="670482"/>
    <lineage>
        <taxon>Bacteria</taxon>
        <taxon>Bacillati</taxon>
        <taxon>Bacillota</taxon>
        <taxon>Bacilli</taxon>
        <taxon>Bacillales</taxon>
        <taxon>Paenibacillaceae</taxon>
        <taxon>Fontibacillus</taxon>
    </lineage>
</organism>
<sequence length="147" mass="16774">MVINEISVERMNILLKRPFGCNLAQTYMNLIPIFQNLPKPCLILSNWSLEIMLKAAFMKERGSIFPPHTLSFEMLVDLTRTDSGIDLDSLALIQSVKCIANYPNHTSLQSMSAAHLQRVIRRVDELLCQLSCRVTNSPTERYTSIFK</sequence>
<reference evidence="1 2" key="1">
    <citation type="submission" date="2016-10" db="EMBL/GenBank/DDBJ databases">
        <authorList>
            <person name="de Groot N.N."/>
        </authorList>
    </citation>
    <scope>NUCLEOTIDE SEQUENCE [LARGE SCALE GENOMIC DNA]</scope>
    <source>
        <strain evidence="1 2">DSM 28129</strain>
    </source>
</reference>
<dbReference type="Proteomes" id="UP000198972">
    <property type="component" value="Unassembled WGS sequence"/>
</dbReference>
<name>A0A1G7K7I7_9BACL</name>